<protein>
    <submittedName>
        <fullName evidence="4">Enoyl-CoA hydratase / 3,2-trans-enoyl-CoA isomerase / 3-hydroxyacyl-CoA dehydrogenase</fullName>
        <ecNumber evidence="4">1.1.1.35</ecNumber>
        <ecNumber evidence="4">4.2.1.17</ecNumber>
        <ecNumber evidence="4">5.3.3.8</ecNumber>
    </submittedName>
</protein>
<dbReference type="EC" id="1.1.1.35" evidence="4"/>
<dbReference type="EC" id="5.3.3.8" evidence="4"/>
<feature type="region of interest" description="Disordered" evidence="2">
    <location>
        <begin position="46"/>
        <end position="65"/>
    </location>
</feature>
<feature type="compositionally biased region" description="Polar residues" evidence="2">
    <location>
        <begin position="95"/>
        <end position="105"/>
    </location>
</feature>
<organism evidence="4">
    <name type="scientific">uncultured Leptolyngbya sp</name>
    <dbReference type="NCBI Taxonomy" id="332963"/>
    <lineage>
        <taxon>Bacteria</taxon>
        <taxon>Bacillati</taxon>
        <taxon>Cyanobacteriota</taxon>
        <taxon>Cyanophyceae</taxon>
        <taxon>Leptolyngbyales</taxon>
        <taxon>Leptolyngbyaceae</taxon>
        <taxon>Leptolyngbya group</taxon>
        <taxon>Leptolyngbya</taxon>
        <taxon>environmental samples</taxon>
    </lineage>
</organism>
<sequence>MTPHVTAARLLHDASRRSLLSRSLSVLGTVAVLSGGTVWAQSIDTLSEPTPEQQAPSPALEVPSLNTPSADLLIEPAAPEAFPTRDTPLDLDRQLTPSSSSTLPEATSGADEQYIDSTSYSIGATERSSDIAKRTQLLPSVTSSSSPLSVGSAAISDYSVTPGRTTPSVRDYYYRTLRPPAMLGNGNIRLVFPLSIPAPITSLFGWRLHPVSGEQRFHAGTDLGAPMGTPVLAAYAGKVALADFMGGYGLAVAIDHNQGTQQTLYGHLSEIFVKPGEVVKQGMVIGRVGSTGVSTGPHLHFEFRQLTTEGWVTLDPGAQLEYALAQFVKSFDFAQAKPGEVLGLGGSLGAVNVGAKGDITVQTEELKKLSREVAVKGQG</sequence>
<dbReference type="Pfam" id="PF01551">
    <property type="entry name" value="Peptidase_M23"/>
    <property type="match status" value="1"/>
</dbReference>
<dbReference type="InterPro" id="IPR016047">
    <property type="entry name" value="M23ase_b-sheet_dom"/>
</dbReference>
<dbReference type="SUPFAM" id="SSF51261">
    <property type="entry name" value="Duplicated hybrid motif"/>
    <property type="match status" value="1"/>
</dbReference>
<evidence type="ECO:0000256" key="2">
    <source>
        <dbReference type="SAM" id="MobiDB-lite"/>
    </source>
</evidence>
<dbReference type="GO" id="GO:0003857">
    <property type="term" value="F:(3S)-3-hydroxyacyl-CoA dehydrogenase (NAD+) activity"/>
    <property type="evidence" value="ECO:0007669"/>
    <property type="project" value="UniProtKB-EC"/>
</dbReference>
<dbReference type="InterPro" id="IPR011055">
    <property type="entry name" value="Dup_hybrid_motif"/>
</dbReference>
<gene>
    <name evidence="4" type="ORF">AVDCRST_MAG94-2459</name>
</gene>
<feature type="domain" description="M23ase beta-sheet core" evidence="3">
    <location>
        <begin position="216"/>
        <end position="305"/>
    </location>
</feature>
<feature type="compositionally biased region" description="Polar residues" evidence="2">
    <location>
        <begin position="46"/>
        <end position="56"/>
    </location>
</feature>
<keyword evidence="4" id="KW-0560">Oxidoreductase</keyword>
<feature type="region of interest" description="Disordered" evidence="2">
    <location>
        <begin position="81"/>
        <end position="114"/>
    </location>
</feature>
<evidence type="ECO:0000259" key="3">
    <source>
        <dbReference type="Pfam" id="PF01551"/>
    </source>
</evidence>
<accession>A0A6J4LYT3</accession>
<reference evidence="4" key="1">
    <citation type="submission" date="2020-02" db="EMBL/GenBank/DDBJ databases">
        <authorList>
            <person name="Meier V. D."/>
        </authorList>
    </citation>
    <scope>NUCLEOTIDE SEQUENCE</scope>
    <source>
        <strain evidence="4">AVDCRST_MAG94</strain>
    </source>
</reference>
<dbReference type="AlphaFoldDB" id="A0A6J4LYT3"/>
<evidence type="ECO:0000313" key="4">
    <source>
        <dbReference type="EMBL" id="CAA9344399.1"/>
    </source>
</evidence>
<proteinExistence type="predicted"/>
<dbReference type="EMBL" id="CADCTY010000860">
    <property type="protein sequence ID" value="CAA9344399.1"/>
    <property type="molecule type" value="Genomic_DNA"/>
</dbReference>
<dbReference type="GO" id="GO:0004222">
    <property type="term" value="F:metalloendopeptidase activity"/>
    <property type="evidence" value="ECO:0007669"/>
    <property type="project" value="TreeGrafter"/>
</dbReference>
<dbReference type="CDD" id="cd12797">
    <property type="entry name" value="M23_peptidase"/>
    <property type="match status" value="1"/>
</dbReference>
<keyword evidence="4" id="KW-0456">Lyase</keyword>
<dbReference type="EC" id="4.2.1.17" evidence="4"/>
<keyword evidence="1" id="KW-0732">Signal</keyword>
<dbReference type="PANTHER" id="PTHR21666">
    <property type="entry name" value="PEPTIDASE-RELATED"/>
    <property type="match status" value="1"/>
</dbReference>
<dbReference type="GO" id="GO:0004165">
    <property type="term" value="F:delta(3)-delta(2)-enoyl-CoA isomerase activity"/>
    <property type="evidence" value="ECO:0007669"/>
    <property type="project" value="UniProtKB-EC"/>
</dbReference>
<name>A0A6J4LYT3_9CYAN</name>
<keyword evidence="4" id="KW-0413">Isomerase</keyword>
<evidence type="ECO:0000256" key="1">
    <source>
        <dbReference type="ARBA" id="ARBA00022729"/>
    </source>
</evidence>
<dbReference type="Gene3D" id="2.70.70.10">
    <property type="entry name" value="Glucose Permease (Domain IIA)"/>
    <property type="match status" value="1"/>
</dbReference>
<dbReference type="InterPro" id="IPR050570">
    <property type="entry name" value="Cell_wall_metabolism_enzyme"/>
</dbReference>
<dbReference type="GO" id="GO:0004300">
    <property type="term" value="F:enoyl-CoA hydratase activity"/>
    <property type="evidence" value="ECO:0007669"/>
    <property type="project" value="UniProtKB-EC"/>
</dbReference>
<dbReference type="PANTHER" id="PTHR21666:SF289">
    <property type="entry name" value="L-ALA--D-GLU ENDOPEPTIDASE"/>
    <property type="match status" value="1"/>
</dbReference>